<evidence type="ECO:0000259" key="9">
    <source>
        <dbReference type="PROSITE" id="PS50178"/>
    </source>
</evidence>
<dbReference type="InterPro" id="IPR017455">
    <property type="entry name" value="Znf_FYVE-rel"/>
</dbReference>
<dbReference type="AlphaFoldDB" id="A0A6A7G0K5"/>
<keyword evidence="2 5" id="KW-0863">Zinc-finger</keyword>
<accession>A0A6A7G0K5</accession>
<dbReference type="InterPro" id="IPR000306">
    <property type="entry name" value="Znf_FYVE"/>
</dbReference>
<keyword evidence="3" id="KW-0862">Zinc</keyword>
<feature type="compositionally biased region" description="Polar residues" evidence="7">
    <location>
        <begin position="681"/>
        <end position="693"/>
    </location>
</feature>
<dbReference type="SUPFAM" id="SSF57997">
    <property type="entry name" value="Tropomyosin"/>
    <property type="match status" value="1"/>
</dbReference>
<dbReference type="Gene3D" id="3.30.40.10">
    <property type="entry name" value="Zinc/RING finger domain, C3HC4 (zinc finger)"/>
    <property type="match status" value="1"/>
</dbReference>
<dbReference type="InterPro" id="IPR013083">
    <property type="entry name" value="Znf_RING/FYVE/PHD"/>
</dbReference>
<proteinExistence type="evidence at transcript level"/>
<evidence type="ECO:0000256" key="6">
    <source>
        <dbReference type="SAM" id="Coils"/>
    </source>
</evidence>
<name>A0A6A7G0K5_9CRUS</name>
<dbReference type="InterPro" id="IPR011011">
    <property type="entry name" value="Znf_FYVE_PHD"/>
</dbReference>
<dbReference type="GO" id="GO:0008270">
    <property type="term" value="F:zinc ion binding"/>
    <property type="evidence" value="ECO:0007669"/>
    <property type="project" value="UniProtKB-KW"/>
</dbReference>
<evidence type="ECO:0000256" key="7">
    <source>
        <dbReference type="SAM" id="MobiDB-lite"/>
    </source>
</evidence>
<reference evidence="10" key="1">
    <citation type="submission" date="2017-11" db="EMBL/GenBank/DDBJ databases">
        <title>The sensing device of the deep-sea amphipod.</title>
        <authorList>
            <person name="Kobayashi H."/>
            <person name="Nagahama T."/>
            <person name="Arai W."/>
            <person name="Sasagawa Y."/>
            <person name="Umeda M."/>
            <person name="Hayashi T."/>
            <person name="Nikaido I."/>
            <person name="Watanabe H."/>
            <person name="Oguri K."/>
            <person name="Kitazato H."/>
            <person name="Fujioka K."/>
            <person name="Kido Y."/>
            <person name="Takami H."/>
        </authorList>
    </citation>
    <scope>NUCLEOTIDE SEQUENCE</scope>
    <source>
        <tissue evidence="10">Whole body</tissue>
    </source>
</reference>
<dbReference type="PROSITE" id="PS50157">
    <property type="entry name" value="ZINC_FINGER_C2H2_2"/>
    <property type="match status" value="1"/>
</dbReference>
<dbReference type="InterPro" id="IPR047335">
    <property type="entry name" value="RUFY1-3"/>
</dbReference>
<evidence type="ECO:0000256" key="5">
    <source>
        <dbReference type="PROSITE-ProRule" id="PRU00042"/>
    </source>
</evidence>
<sequence length="1024" mass="114973">MNSFKTFMNKVSDRVRDATLEGGVVEGGQLTPSSSIGGDMDGADQDTGTVEGFVCPSCYTTFQDADKLQAHYEREHLDPASNYVCPVCKLRLTSQQQLETHYSQDHARPEGEEVTVDALKEELREVSTTLREERWHTDDLRNELQALQQALQAKAAAGGEDGEKEDMVPQSQHAALLDSKTNLSNEAVLLRRQQSQALEDLAAVRRQLADTISKAERLAADKSSMESRASECAVERADLRAKLDLITEERTMQDMQLQSSQLQQSAGSSAEIDRLAEELSRLQTMLQDRDKQVEGYQQREAHLNQDLKSKSECVAEQKQEMKGLKEEVDALKKKLQKSSSECGKTGEELTARSAELVALTAANAELRQKQTQNTDTITALQEQVDDSVSSNSHLTEEVSRLQQELQSKQEQITAADLDRSTLEQHCSQKSMEVSRLQDQLGDLSREEDEVVARKTQQVQQLQQQLLQEEQNRRDIDTKLAGAEGALSQTSSRLTTAEKTTEQLQEKLAGVQEKAAYQATQIRQLTEERDRLQLLEKELDSSRSQVTSLTASIEQMNNELNQCKRKETEREKSLQSAQGSLTAMEADKSILLSKTVALKDDVDSKDKIIAELQKKAAEQIELNKDLVIRLQDAVSGKEEAQSSNQQLRSKLESIELSLKDVTEELEVSNAELEAKTREFSRVSDQLKATKQTQQETEESLNRRLELAEKNCSDLTEQKEQSNAELTALKSKHSELNERLCATEEEKKKVEDDRKETREQLKSAESESGALRQQLQAAEAHTADAKDRTNVLQQEVEQLYTQISDASNAAADRVVQHATELDDVQQHLDAVNSAAKHKTTDLQQQLEQVVKKLTSSDARATEEQSRVEETELQLATLQAQLAELQGDKLELEVRLECVEKEQRSLVERCVGAEGEVEILNQTITQMRRKLDDSTAALHELGLQNQSLQLETNKLSGRKWAEDEDVKQCHSCHKAFSMTIRRHHCRNCCQIFCGECSAKQAPLDANKKPVRVCDTCHNEIANRLTSH</sequence>
<dbReference type="PANTHER" id="PTHR45956">
    <property type="entry name" value="RUN AND FYVE DOMAIN-CONTAINING PROTEIN 2-LIKE PROTEIN"/>
    <property type="match status" value="1"/>
</dbReference>
<feature type="region of interest" description="Disordered" evidence="7">
    <location>
        <begin position="681"/>
        <end position="700"/>
    </location>
</feature>
<feature type="region of interest" description="Disordered" evidence="7">
    <location>
        <begin position="383"/>
        <end position="411"/>
    </location>
</feature>
<dbReference type="InterPro" id="IPR008598">
    <property type="entry name" value="Di19_Zn-bd"/>
</dbReference>
<dbReference type="Gene3D" id="1.20.5.390">
    <property type="entry name" value="L1 transposable element, trimerization domain"/>
    <property type="match status" value="1"/>
</dbReference>
<feature type="compositionally biased region" description="Polar residues" evidence="7">
    <location>
        <begin position="400"/>
        <end position="411"/>
    </location>
</feature>
<feature type="coiled-coil region" evidence="6">
    <location>
        <begin position="858"/>
        <end position="906"/>
    </location>
</feature>
<dbReference type="CDD" id="cd15730">
    <property type="entry name" value="FYVE_EEA1"/>
    <property type="match status" value="1"/>
</dbReference>
<dbReference type="Pfam" id="PF01363">
    <property type="entry name" value="FYVE"/>
    <property type="match status" value="1"/>
</dbReference>
<dbReference type="InterPro" id="IPR013087">
    <property type="entry name" value="Znf_C2H2_type"/>
</dbReference>
<keyword evidence="4 6" id="KW-0175">Coiled coil</keyword>
<dbReference type="PANTHER" id="PTHR45956:SF6">
    <property type="entry name" value="RUN DOMAIN-CONTAINING PROTEIN"/>
    <property type="match status" value="1"/>
</dbReference>
<dbReference type="PROSITE" id="PS00028">
    <property type="entry name" value="ZINC_FINGER_C2H2_1"/>
    <property type="match status" value="2"/>
</dbReference>
<feature type="coiled-coil region" evidence="6">
    <location>
        <begin position="444"/>
        <end position="572"/>
    </location>
</feature>
<feature type="compositionally biased region" description="Basic and acidic residues" evidence="7">
    <location>
        <begin position="735"/>
        <end position="763"/>
    </location>
</feature>
<dbReference type="SUPFAM" id="SSF69979">
    <property type="entry name" value="Eea1 homodimerisation domain"/>
    <property type="match status" value="1"/>
</dbReference>
<evidence type="ECO:0000313" key="10">
    <source>
        <dbReference type="EMBL" id="LAC23832.1"/>
    </source>
</evidence>
<keyword evidence="1" id="KW-0479">Metal-binding</keyword>
<protein>
    <submittedName>
        <fullName evidence="10">Early endosome antigen 1-like</fullName>
    </submittedName>
</protein>
<evidence type="ECO:0000256" key="3">
    <source>
        <dbReference type="ARBA" id="ARBA00022833"/>
    </source>
</evidence>
<feature type="compositionally biased region" description="Polar residues" evidence="7">
    <location>
        <begin position="383"/>
        <end position="393"/>
    </location>
</feature>
<dbReference type="Pfam" id="PF05605">
    <property type="entry name" value="zf-Di19"/>
    <property type="match status" value="1"/>
</dbReference>
<evidence type="ECO:0000256" key="4">
    <source>
        <dbReference type="ARBA" id="ARBA00023054"/>
    </source>
</evidence>
<feature type="coiled-coil region" evidence="6">
    <location>
        <begin position="272"/>
        <end position="341"/>
    </location>
</feature>
<organism evidence="10">
    <name type="scientific">Hirondellea gigas</name>
    <dbReference type="NCBI Taxonomy" id="1518452"/>
    <lineage>
        <taxon>Eukaryota</taxon>
        <taxon>Metazoa</taxon>
        <taxon>Ecdysozoa</taxon>
        <taxon>Arthropoda</taxon>
        <taxon>Crustacea</taxon>
        <taxon>Multicrustacea</taxon>
        <taxon>Malacostraca</taxon>
        <taxon>Eumalacostraca</taxon>
        <taxon>Peracarida</taxon>
        <taxon>Amphipoda</taxon>
        <taxon>Amphilochidea</taxon>
        <taxon>Lysianassida</taxon>
        <taxon>Lysianassidira</taxon>
        <taxon>Lysianassoidea</taxon>
        <taxon>Lysianassidae</taxon>
        <taxon>Hirondellea</taxon>
    </lineage>
</organism>
<evidence type="ECO:0000256" key="1">
    <source>
        <dbReference type="ARBA" id="ARBA00022723"/>
    </source>
</evidence>
<evidence type="ECO:0000256" key="2">
    <source>
        <dbReference type="ARBA" id="ARBA00022771"/>
    </source>
</evidence>
<dbReference type="SMART" id="SM00064">
    <property type="entry name" value="FYVE"/>
    <property type="match status" value="1"/>
</dbReference>
<feature type="domain" description="C2H2-type" evidence="8">
    <location>
        <begin position="53"/>
        <end position="81"/>
    </location>
</feature>
<feature type="region of interest" description="Disordered" evidence="7">
    <location>
        <begin position="735"/>
        <end position="785"/>
    </location>
</feature>
<dbReference type="PROSITE" id="PS50178">
    <property type="entry name" value="ZF_FYVE"/>
    <property type="match status" value="1"/>
</dbReference>
<feature type="coiled-coil region" evidence="6">
    <location>
        <begin position="130"/>
        <end position="157"/>
    </location>
</feature>
<feature type="domain" description="FYVE-type" evidence="9">
    <location>
        <begin position="960"/>
        <end position="1018"/>
    </location>
</feature>
<dbReference type="EMBL" id="IACT01004650">
    <property type="protein sequence ID" value="LAC23832.1"/>
    <property type="molecule type" value="mRNA"/>
</dbReference>
<dbReference type="SMART" id="SM00355">
    <property type="entry name" value="ZnF_C2H2"/>
    <property type="match status" value="2"/>
</dbReference>
<evidence type="ECO:0000259" key="8">
    <source>
        <dbReference type="PROSITE" id="PS50157"/>
    </source>
</evidence>
<dbReference type="Gene3D" id="3.30.160.60">
    <property type="entry name" value="Classic Zinc Finger"/>
    <property type="match status" value="1"/>
</dbReference>
<dbReference type="SUPFAM" id="SSF57903">
    <property type="entry name" value="FYVE/PHD zinc finger"/>
    <property type="match status" value="1"/>
</dbReference>